<dbReference type="KEGG" id="ppr:PBPRB1806"/>
<keyword evidence="1" id="KW-0732">Signal</keyword>
<evidence type="ECO:0000313" key="3">
    <source>
        <dbReference type="Proteomes" id="UP000000593"/>
    </source>
</evidence>
<dbReference type="HOGENOM" id="CLU_2586678_0_0_6"/>
<gene>
    <name evidence="2" type="ordered locus">PBPRB1806</name>
</gene>
<evidence type="ECO:0000313" key="2">
    <source>
        <dbReference type="EMBL" id="CAG23664.1"/>
    </source>
</evidence>
<feature type="chain" id="PRO_5004275927" evidence="1">
    <location>
        <begin position="30"/>
        <end position="80"/>
    </location>
</feature>
<protein>
    <submittedName>
        <fullName evidence="2">Uncharacterized protein</fullName>
    </submittedName>
</protein>
<accession>Q6LGB6</accession>
<sequence>MLIRGGKMRRICKLIFSVTASLMAPVVFSNPTFESKGDGWTLSAGLYLITQNIEADSIPKLPQGARFSENLLDSRQGTYL</sequence>
<reference evidence="3" key="1">
    <citation type="journal article" date="2005" name="Science">
        <title>Life at depth: Photobacterium profundum genome sequence and expression analysis.</title>
        <authorList>
            <person name="Vezzi A."/>
            <person name="Campanaro S."/>
            <person name="D'Angelo M."/>
            <person name="Simonato F."/>
            <person name="Vitulo N."/>
            <person name="Lauro F.M."/>
            <person name="Cestaro A."/>
            <person name="Malacrida G."/>
            <person name="Simionati B."/>
            <person name="Cannata N."/>
            <person name="Romualdi C."/>
            <person name="Bartlett D.H."/>
            <person name="Valle G."/>
        </authorList>
    </citation>
    <scope>NUCLEOTIDE SEQUENCE [LARGE SCALE GENOMIC DNA]</scope>
    <source>
        <strain evidence="3">ATCC BAA-1253 / SS9</strain>
    </source>
</reference>
<organism evidence="2 3">
    <name type="scientific">Photobacterium profundum (strain SS9)</name>
    <dbReference type="NCBI Taxonomy" id="298386"/>
    <lineage>
        <taxon>Bacteria</taxon>
        <taxon>Pseudomonadati</taxon>
        <taxon>Pseudomonadota</taxon>
        <taxon>Gammaproteobacteria</taxon>
        <taxon>Vibrionales</taxon>
        <taxon>Vibrionaceae</taxon>
        <taxon>Photobacterium</taxon>
    </lineage>
</organism>
<keyword evidence="3" id="KW-1185">Reference proteome</keyword>
<feature type="signal peptide" evidence="1">
    <location>
        <begin position="1"/>
        <end position="29"/>
    </location>
</feature>
<dbReference type="EMBL" id="CR378680">
    <property type="protein sequence ID" value="CAG23664.1"/>
    <property type="molecule type" value="Genomic_DNA"/>
</dbReference>
<dbReference type="AlphaFoldDB" id="Q6LGB6"/>
<evidence type="ECO:0000256" key="1">
    <source>
        <dbReference type="SAM" id="SignalP"/>
    </source>
</evidence>
<dbReference type="Proteomes" id="UP000000593">
    <property type="component" value="Chromosome 2"/>
</dbReference>
<proteinExistence type="predicted"/>
<name>Q6LGB6_PHOPR</name>